<evidence type="ECO:0000256" key="4">
    <source>
        <dbReference type="ARBA" id="ARBA00022519"/>
    </source>
</evidence>
<feature type="domain" description="ABC transporter" evidence="10">
    <location>
        <begin position="7"/>
        <end position="217"/>
    </location>
</feature>
<dbReference type="GO" id="GO:0016887">
    <property type="term" value="F:ATP hydrolysis activity"/>
    <property type="evidence" value="ECO:0007669"/>
    <property type="project" value="InterPro"/>
</dbReference>
<evidence type="ECO:0000313" key="11">
    <source>
        <dbReference type="EMBL" id="SQF39145.1"/>
    </source>
</evidence>
<dbReference type="GO" id="GO:0005886">
    <property type="term" value="C:plasma membrane"/>
    <property type="evidence" value="ECO:0007669"/>
    <property type="project" value="UniProtKB-SubCell"/>
</dbReference>
<evidence type="ECO:0000256" key="2">
    <source>
        <dbReference type="ARBA" id="ARBA00022448"/>
    </source>
</evidence>
<dbReference type="EMBL" id="LS483343">
    <property type="protein sequence ID" value="SQF39145.1"/>
    <property type="molecule type" value="Genomic_DNA"/>
</dbReference>
<keyword evidence="7 11" id="KW-0067">ATP-binding</keyword>
<dbReference type="PANTHER" id="PTHR43423:SF12">
    <property type="entry name" value="IRON EXPORT ATP-BINDING PROTEIN FETA-RELATED"/>
    <property type="match status" value="1"/>
</dbReference>
<evidence type="ECO:0000256" key="6">
    <source>
        <dbReference type="ARBA" id="ARBA00022741"/>
    </source>
</evidence>
<dbReference type="GO" id="GO:0006817">
    <property type="term" value="P:phosphate ion transport"/>
    <property type="evidence" value="ECO:0007669"/>
    <property type="project" value="UniProtKB-KW"/>
</dbReference>
<evidence type="ECO:0000256" key="9">
    <source>
        <dbReference type="ARBA" id="ARBA00023136"/>
    </source>
</evidence>
<evidence type="ECO:0000256" key="1">
    <source>
        <dbReference type="ARBA" id="ARBA00004202"/>
    </source>
</evidence>
<dbReference type="InterPro" id="IPR017871">
    <property type="entry name" value="ABC_transporter-like_CS"/>
</dbReference>
<dbReference type="Pfam" id="PF00005">
    <property type="entry name" value="ABC_tran"/>
    <property type="match status" value="1"/>
</dbReference>
<dbReference type="InterPro" id="IPR003439">
    <property type="entry name" value="ABC_transporter-like_ATP-bd"/>
</dbReference>
<evidence type="ECO:0000256" key="8">
    <source>
        <dbReference type="ARBA" id="ARBA00022967"/>
    </source>
</evidence>
<dbReference type="Gene3D" id="3.40.50.300">
    <property type="entry name" value="P-loop containing nucleotide triphosphate hydrolases"/>
    <property type="match status" value="1"/>
</dbReference>
<dbReference type="STRING" id="1123303.GCA_000372425_01532"/>
<dbReference type="PROSITE" id="PS00211">
    <property type="entry name" value="ABC_TRANSPORTER_1"/>
    <property type="match status" value="1"/>
</dbReference>
<organism evidence="11 12">
    <name type="scientific">Streptococcus ferus</name>
    <dbReference type="NCBI Taxonomy" id="1345"/>
    <lineage>
        <taxon>Bacteria</taxon>
        <taxon>Bacillati</taxon>
        <taxon>Bacillota</taxon>
        <taxon>Bacilli</taxon>
        <taxon>Lactobacillales</taxon>
        <taxon>Streptococcaceae</taxon>
        <taxon>Streptococcus</taxon>
    </lineage>
</organism>
<keyword evidence="9" id="KW-0472">Membrane</keyword>
<dbReference type="KEGG" id="sfer:NCTC12278_00188"/>
<keyword evidence="5" id="KW-0592">Phosphate transport</keyword>
<evidence type="ECO:0000256" key="7">
    <source>
        <dbReference type="ARBA" id="ARBA00022840"/>
    </source>
</evidence>
<keyword evidence="12" id="KW-1185">Reference proteome</keyword>
<sequence length="219" mass="24290">MCYNKGMILYDLKHVGLARGDKTILKDITLTVSEGEWLTITGPSGGGKSTLLKIMASLSPYSQGEIYYDGNDLQRLNPVDYRKEVSYCFQQPVLFGQTVADNLAFPFTIRQLPFDQHRALAALAAVDLPPHFLEQAISELSGGEKQRVALVRNLLFDPRVLLLDEVTAGLDAVTKSLVRGLIKQYHEKGKTIIEVTHDQTELAEARQVVKIAGGELIYD</sequence>
<accession>A0A2X3VN89</accession>
<evidence type="ECO:0000259" key="10">
    <source>
        <dbReference type="PROSITE" id="PS50893"/>
    </source>
</evidence>
<dbReference type="CDD" id="cd03225">
    <property type="entry name" value="ABC_cobalt_CbiO_domain1"/>
    <property type="match status" value="1"/>
</dbReference>
<dbReference type="GO" id="GO:0005524">
    <property type="term" value="F:ATP binding"/>
    <property type="evidence" value="ECO:0007669"/>
    <property type="project" value="UniProtKB-KW"/>
</dbReference>
<keyword evidence="2" id="KW-0813">Transport</keyword>
<dbReference type="InterPro" id="IPR015856">
    <property type="entry name" value="ABC_transpr_CbiO/EcfA_su"/>
</dbReference>
<gene>
    <name evidence="11" type="primary">ybbL</name>
    <name evidence="11" type="ORF">NCTC12278_00188</name>
</gene>
<proteinExistence type="predicted"/>
<dbReference type="InterPro" id="IPR003593">
    <property type="entry name" value="AAA+_ATPase"/>
</dbReference>
<dbReference type="AlphaFoldDB" id="A0A2X3VN89"/>
<dbReference type="SUPFAM" id="SSF52540">
    <property type="entry name" value="P-loop containing nucleoside triphosphate hydrolases"/>
    <property type="match status" value="1"/>
</dbReference>
<keyword evidence="8" id="KW-1278">Translocase</keyword>
<evidence type="ECO:0000256" key="5">
    <source>
        <dbReference type="ARBA" id="ARBA00022592"/>
    </source>
</evidence>
<keyword evidence="6" id="KW-0547">Nucleotide-binding</keyword>
<name>A0A2X3VN89_9STRE</name>
<reference evidence="11 12" key="1">
    <citation type="submission" date="2018-06" db="EMBL/GenBank/DDBJ databases">
        <authorList>
            <consortium name="Pathogen Informatics"/>
            <person name="Doyle S."/>
        </authorList>
    </citation>
    <scope>NUCLEOTIDE SEQUENCE [LARGE SCALE GENOMIC DNA]</scope>
    <source>
        <strain evidence="11 12">NCTC12278</strain>
    </source>
</reference>
<keyword evidence="4" id="KW-0997">Cell inner membrane</keyword>
<protein>
    <submittedName>
        <fullName evidence="11">YbbL ABC transporter ATP-binding protein</fullName>
    </submittedName>
</protein>
<dbReference type="GO" id="GO:0022857">
    <property type="term" value="F:transmembrane transporter activity"/>
    <property type="evidence" value="ECO:0007669"/>
    <property type="project" value="UniProtKB-ARBA"/>
</dbReference>
<comment type="subcellular location">
    <subcellularLocation>
        <location evidence="1">Cell membrane</location>
        <topology evidence="1">Peripheral membrane protein</topology>
    </subcellularLocation>
</comment>
<evidence type="ECO:0000313" key="12">
    <source>
        <dbReference type="Proteomes" id="UP000249495"/>
    </source>
</evidence>
<dbReference type="SMART" id="SM00382">
    <property type="entry name" value="AAA"/>
    <property type="match status" value="1"/>
</dbReference>
<dbReference type="PROSITE" id="PS50893">
    <property type="entry name" value="ABC_TRANSPORTER_2"/>
    <property type="match status" value="1"/>
</dbReference>
<dbReference type="PANTHER" id="PTHR43423">
    <property type="entry name" value="ABC TRANSPORTER I FAMILY MEMBER 17"/>
    <property type="match status" value="1"/>
</dbReference>
<keyword evidence="3" id="KW-1003">Cell membrane</keyword>
<evidence type="ECO:0000256" key="3">
    <source>
        <dbReference type="ARBA" id="ARBA00022475"/>
    </source>
</evidence>
<dbReference type="Proteomes" id="UP000249495">
    <property type="component" value="Chromosome 1"/>
</dbReference>
<dbReference type="InterPro" id="IPR027417">
    <property type="entry name" value="P-loop_NTPase"/>
</dbReference>